<reference evidence="1 2" key="1">
    <citation type="submission" date="2018-03" db="EMBL/GenBank/DDBJ databases">
        <title>Whole Genome Sequencing of Escherichia coli isolates from wildlife.</title>
        <authorList>
            <person name="Whitehouse C.A."/>
            <person name="Lacher D.W."/>
            <person name="Mammel M.K."/>
            <person name="Barnaba T."/>
            <person name="Lorch J.M."/>
        </authorList>
    </citation>
    <scope>NUCLEOTIDE SEQUENCE [LARGE SCALE GENOMIC DNA]</scope>
    <source>
        <strain evidence="1 2">20507-2</strain>
    </source>
</reference>
<dbReference type="Proteomes" id="UP000240382">
    <property type="component" value="Unassembled WGS sequence"/>
</dbReference>
<evidence type="ECO:0000313" key="1">
    <source>
        <dbReference type="EMBL" id="PSY43706.1"/>
    </source>
</evidence>
<dbReference type="EMBL" id="PYQT01000005">
    <property type="protein sequence ID" value="PSY43706.1"/>
    <property type="molecule type" value="Genomic_DNA"/>
</dbReference>
<gene>
    <name evidence="1" type="ORF">C7B09_07205</name>
</gene>
<comment type="caution">
    <text evidence="1">The sequence shown here is derived from an EMBL/GenBank/DDBJ whole genome shotgun (WGS) entry which is preliminary data.</text>
</comment>
<protein>
    <submittedName>
        <fullName evidence="1">Uncharacterized protein</fullName>
    </submittedName>
</protein>
<keyword evidence="2" id="KW-1185">Reference proteome</keyword>
<accession>A0ABX5HLI9</accession>
<organism evidence="1 2">
    <name type="scientific">Escherichia albertii</name>
    <dbReference type="NCBI Taxonomy" id="208962"/>
    <lineage>
        <taxon>Bacteria</taxon>
        <taxon>Pseudomonadati</taxon>
        <taxon>Pseudomonadota</taxon>
        <taxon>Gammaproteobacteria</taxon>
        <taxon>Enterobacterales</taxon>
        <taxon>Enterobacteriaceae</taxon>
        <taxon>Escherichia</taxon>
    </lineage>
</organism>
<proteinExistence type="predicted"/>
<name>A0ABX5HLI9_ESCAL</name>
<sequence length="63" mass="7156">MYLALYLQLQAITTRYQTNVVVALFRSRNGKGAMVLDGKAFVTHQNGLWRTLFLLKIAQVARS</sequence>
<evidence type="ECO:0000313" key="2">
    <source>
        <dbReference type="Proteomes" id="UP000240382"/>
    </source>
</evidence>